<protein>
    <submittedName>
        <fullName evidence="1">Uncharacterized protein</fullName>
    </submittedName>
</protein>
<evidence type="ECO:0000313" key="1">
    <source>
        <dbReference type="EMBL" id="MPL81853.1"/>
    </source>
</evidence>
<dbReference type="EMBL" id="VSSQ01000155">
    <property type="protein sequence ID" value="MPL81853.1"/>
    <property type="molecule type" value="Genomic_DNA"/>
</dbReference>
<accession>A0A644UT15</accession>
<reference evidence="1" key="1">
    <citation type="submission" date="2019-08" db="EMBL/GenBank/DDBJ databases">
        <authorList>
            <person name="Kucharzyk K."/>
            <person name="Murdoch R.W."/>
            <person name="Higgins S."/>
            <person name="Loffler F."/>
        </authorList>
    </citation>
    <scope>NUCLEOTIDE SEQUENCE</scope>
</reference>
<dbReference type="AlphaFoldDB" id="A0A644UT15"/>
<name>A0A644UT15_9ZZZZ</name>
<sequence length="304" mass="33480">MKLNKLIITALVLALTATSAMAQSDKSGPVLPKAGDIGFGVDLVPIFNYVGDFFNGTVGNTLNNFAGQTWDATGTPDAFMNPTSSFFLKYMLTDEIAARANVGIMKQGSTTRLYQQDDAAKFFNPLSEAEVIDSRISHRNGAAIALGLEYRRGYKRIQGYAGADLLYGFTKNTDRYVYGNGITEANQTPSRSIAAPFIVTAPIANANWAQTYVLEHYQRDRNQYLGADFRLGVEYFIASHLSLGGEVALYMYGKMGAQEWMKTEGWNATTNRLETRTETISPGNTALNIGTDNIGGRLYMMFYF</sequence>
<gene>
    <name evidence="1" type="ORF">SDC9_27784</name>
</gene>
<organism evidence="1">
    <name type="scientific">bioreactor metagenome</name>
    <dbReference type="NCBI Taxonomy" id="1076179"/>
    <lineage>
        <taxon>unclassified sequences</taxon>
        <taxon>metagenomes</taxon>
        <taxon>ecological metagenomes</taxon>
    </lineage>
</organism>
<comment type="caution">
    <text evidence="1">The sequence shown here is derived from an EMBL/GenBank/DDBJ whole genome shotgun (WGS) entry which is preliminary data.</text>
</comment>
<proteinExistence type="predicted"/>